<reference evidence="3" key="2">
    <citation type="submission" date="2009-12" db="EMBL/GenBank/DDBJ databases">
        <authorList>
            <person name="Madupu R."/>
            <person name="Durkin A.S."/>
            <person name="Torralba M."/>
            <person name="Methe B."/>
            <person name="Sutton G.G."/>
            <person name="Strausberg R.L."/>
            <person name="Nelson K.E."/>
        </authorList>
    </citation>
    <scope>NUCLEOTIDE SEQUENCE</scope>
    <source>
        <strain evidence="3">28L</strain>
    </source>
</reference>
<dbReference type="EMBL" id="ADGP01000033">
    <property type="protein sequence ID" value="EFD93261.1"/>
    <property type="molecule type" value="Genomic_DNA"/>
</dbReference>
<dbReference type="InterPro" id="IPR003156">
    <property type="entry name" value="DHHA1_dom"/>
</dbReference>
<dbReference type="RefSeq" id="WP_007391204.1">
    <property type="nucleotide sequence ID" value="NZ_ADGP01000033.1"/>
</dbReference>
<dbReference type="Gene3D" id="3.90.1640.10">
    <property type="entry name" value="inorganic pyrophosphatase (n-terminal core)"/>
    <property type="match status" value="1"/>
</dbReference>
<sequence length="314" mass="34211">MQIHPQDIKKILQTYDHILLTAHVSPDGDAVGSVLALYGCLCQWGKHPVLVIDDEIEEKYKYLPAAAQIRKPQEVQTDASWLTVILDATDTARIGRTAALIKGKVLNIDHHISNRHFADWEYVLPAYAAAGEVLTELFLQWSVSITPEMADALYTAIATDCGFFKFGNTTAHTLRMAAAAVAAGARPARISESLEARDFADLTVLSEVLRHIERFADGRMAGIVFTPELLALTGDHTGSYIDYARIIKGVDVAFTVRYVTATETRLSLRSKHTDVNAIAAVFGGGGHIRAAGATVSGSLQETKEKLIKEIINAL</sequence>
<dbReference type="InterPro" id="IPR038763">
    <property type="entry name" value="DHH_sf"/>
</dbReference>
<feature type="domain" description="DDH" evidence="1">
    <location>
        <begin position="18"/>
        <end position="157"/>
    </location>
</feature>
<evidence type="ECO:0000259" key="1">
    <source>
        <dbReference type="Pfam" id="PF01368"/>
    </source>
</evidence>
<dbReference type="Pfam" id="PF02272">
    <property type="entry name" value="DHHA1"/>
    <property type="match status" value="1"/>
</dbReference>
<protein>
    <submittedName>
        <fullName evidence="3">DHHA1 domain protein</fullName>
    </submittedName>
</protein>
<reference evidence="5" key="1">
    <citation type="submission" date="2009-12" db="EMBL/GenBank/DDBJ databases">
        <title>Sequence of Clostridiales genomosp. BVAB3 str. UPII9-5.</title>
        <authorList>
            <person name="Madupu R."/>
            <person name="Durkin A.S."/>
            <person name="Torralba M."/>
            <person name="Methe B."/>
            <person name="Sutton G.G."/>
            <person name="Strausberg R.L."/>
            <person name="Nelson K.E."/>
        </authorList>
    </citation>
    <scope>NUCLEOTIDE SEQUENCE [LARGE SCALE GENOMIC DNA]</scope>
    <source>
        <strain evidence="5">28L</strain>
    </source>
</reference>
<name>D3LWM4_9FIRM</name>
<evidence type="ECO:0000313" key="5">
    <source>
        <dbReference type="Proteomes" id="UP000003242"/>
    </source>
</evidence>
<evidence type="ECO:0000259" key="2">
    <source>
        <dbReference type="Pfam" id="PF02272"/>
    </source>
</evidence>
<dbReference type="EMBL" id="AFIJ01000029">
    <property type="protein sequence ID" value="EGL40341.1"/>
    <property type="molecule type" value="Genomic_DNA"/>
</dbReference>
<evidence type="ECO:0000313" key="3">
    <source>
        <dbReference type="EMBL" id="EFD93261.1"/>
    </source>
</evidence>
<dbReference type="Proteomes" id="UP000003242">
    <property type="component" value="Unassembled WGS sequence"/>
</dbReference>
<comment type="caution">
    <text evidence="3">The sequence shown here is derived from an EMBL/GenBank/DDBJ whole genome shotgun (WGS) entry which is preliminary data.</text>
</comment>
<dbReference type="eggNOG" id="COG0618">
    <property type="taxonomic scope" value="Bacteria"/>
</dbReference>
<dbReference type="PANTHER" id="PTHR47618:SF1">
    <property type="entry name" value="BIFUNCTIONAL OLIGORIBONUCLEASE AND PAP PHOSPHATASE NRNA"/>
    <property type="match status" value="1"/>
</dbReference>
<dbReference type="GO" id="GO:0003676">
    <property type="term" value="F:nucleic acid binding"/>
    <property type="evidence" value="ECO:0007669"/>
    <property type="project" value="InterPro"/>
</dbReference>
<organism evidence="3 5">
    <name type="scientific">Megasphaera lornae</name>
    <dbReference type="NCBI Taxonomy" id="1000568"/>
    <lineage>
        <taxon>Bacteria</taxon>
        <taxon>Bacillati</taxon>
        <taxon>Bacillota</taxon>
        <taxon>Negativicutes</taxon>
        <taxon>Veillonellales</taxon>
        <taxon>Veillonellaceae</taxon>
        <taxon>Megasphaera</taxon>
    </lineage>
</organism>
<dbReference type="AlphaFoldDB" id="D3LWM4"/>
<keyword evidence="6" id="KW-1185">Reference proteome</keyword>
<dbReference type="Proteomes" id="UP000004018">
    <property type="component" value="Unassembled WGS sequence"/>
</dbReference>
<dbReference type="OrthoDB" id="9803668at2"/>
<accession>D3LWM4</accession>
<gene>
    <name evidence="3" type="ORF">HMPREF0889_0681</name>
    <name evidence="4" type="ORF">HMPREF1039_0736</name>
</gene>
<dbReference type="Gene3D" id="3.10.310.30">
    <property type="match status" value="1"/>
</dbReference>
<evidence type="ECO:0000313" key="4">
    <source>
        <dbReference type="EMBL" id="EGL40341.1"/>
    </source>
</evidence>
<dbReference type="SUPFAM" id="SSF64182">
    <property type="entry name" value="DHH phosphoesterases"/>
    <property type="match status" value="1"/>
</dbReference>
<evidence type="ECO:0000313" key="6">
    <source>
        <dbReference type="Proteomes" id="UP000004018"/>
    </source>
</evidence>
<proteinExistence type="predicted"/>
<dbReference type="Pfam" id="PF01368">
    <property type="entry name" value="DHH"/>
    <property type="match status" value="1"/>
</dbReference>
<dbReference type="InterPro" id="IPR051319">
    <property type="entry name" value="Oligoribo/pAp-PDE_c-di-AMP_PDE"/>
</dbReference>
<feature type="domain" description="DHHA1" evidence="2">
    <location>
        <begin position="233"/>
        <end position="312"/>
    </location>
</feature>
<reference evidence="4 6" key="3">
    <citation type="submission" date="2011-04" db="EMBL/GenBank/DDBJ databases">
        <authorList>
            <person name="Harkins D.M."/>
            <person name="Madupu R."/>
            <person name="Durkin A.S."/>
            <person name="Torralba M."/>
            <person name="Methe B."/>
            <person name="Sutton G.G."/>
            <person name="Nelson K.E."/>
        </authorList>
    </citation>
    <scope>NUCLEOTIDE SEQUENCE [LARGE SCALE GENOMIC DNA]</scope>
    <source>
        <strain evidence="4 6">UPII 199-6</strain>
    </source>
</reference>
<dbReference type="STRING" id="699218.HMPREF0889_0681"/>
<dbReference type="PANTHER" id="PTHR47618">
    <property type="entry name" value="BIFUNCTIONAL OLIGORIBONUCLEASE AND PAP PHOSPHATASE NRNA"/>
    <property type="match status" value="1"/>
</dbReference>
<dbReference type="InterPro" id="IPR001667">
    <property type="entry name" value="DDH_dom"/>
</dbReference>